<keyword evidence="3" id="KW-1185">Reference proteome</keyword>
<accession>A0A1B2LWZ9</accession>
<dbReference type="AlphaFoldDB" id="A0A1B2LWZ9"/>
<proteinExistence type="predicted"/>
<reference evidence="2 3" key="1">
    <citation type="submission" date="2016-08" db="EMBL/GenBank/DDBJ databases">
        <authorList>
            <person name="Seilhamer J.J."/>
        </authorList>
    </citation>
    <scope>NUCLEOTIDE SEQUENCE [LARGE SCALE GENOMIC DNA]</scope>
    <source>
        <strain evidence="2 3">BRTC-1</strain>
    </source>
</reference>
<feature type="domain" description="Glucosamine inositolphosphorylceramide transferase 1 N-terminal" evidence="1">
    <location>
        <begin position="50"/>
        <end position="257"/>
    </location>
</feature>
<name>A0A1B2LWZ9_9GAMM</name>
<protein>
    <recommendedName>
        <fullName evidence="1">Glucosamine inositolphosphorylceramide transferase 1 N-terminal domain-containing protein</fullName>
    </recommendedName>
</protein>
<evidence type="ECO:0000259" key="1">
    <source>
        <dbReference type="Pfam" id="PF24793"/>
    </source>
</evidence>
<dbReference type="InterPro" id="IPR056442">
    <property type="entry name" value="GINT1_N"/>
</dbReference>
<dbReference type="EMBL" id="CP016895">
    <property type="protein sequence ID" value="AOA57464.1"/>
    <property type="molecule type" value="Genomic_DNA"/>
</dbReference>
<dbReference type="Proteomes" id="UP000093391">
    <property type="component" value="Chromosome"/>
</dbReference>
<sequence length="292" mass="35159">MRYLLKKWYKFQQKRQARQYHSHWYIRFVFLDRPFNSLEQLKDSFEIHSPHKFTFADCFYAEHNHRHFIFFEEVDAQHPVGFLSVLEIFQDGRYTEPTPILKCDYHLSYPCIFKIESDWYMIPESASNKNIELWKCTEFPYHWQKHSDLMTNIEAVDSTPFFYNGLWYLFTSTRRGCKKFGDRLDIFYTKDILNPNWHEHPKNPVCRGQQQYRMAGNIFNYQGKLVRPSQDSLKRYGGHIELKEITLLTPDDYQETLLDTILPNWDSRDDGCHSIDVNNQVVVIDAIRLTKK</sequence>
<evidence type="ECO:0000313" key="2">
    <source>
        <dbReference type="EMBL" id="AOA57464.1"/>
    </source>
</evidence>
<dbReference type="STRING" id="1789224.BFG52_03255"/>
<gene>
    <name evidence="2" type="ORF">BFG52_03255</name>
</gene>
<dbReference type="InterPro" id="IPR023296">
    <property type="entry name" value="Glyco_hydro_beta-prop_sf"/>
</dbReference>
<evidence type="ECO:0000313" key="3">
    <source>
        <dbReference type="Proteomes" id="UP000093391"/>
    </source>
</evidence>
<organism evidence="2 3">
    <name type="scientific">Acinetobacter larvae</name>
    <dbReference type="NCBI Taxonomy" id="1789224"/>
    <lineage>
        <taxon>Bacteria</taxon>
        <taxon>Pseudomonadati</taxon>
        <taxon>Pseudomonadota</taxon>
        <taxon>Gammaproteobacteria</taxon>
        <taxon>Moraxellales</taxon>
        <taxon>Moraxellaceae</taxon>
        <taxon>Acinetobacter</taxon>
    </lineage>
</organism>
<dbReference type="OrthoDB" id="3771157at2"/>
<dbReference type="KEGG" id="ala:BFG52_03255"/>
<dbReference type="Pfam" id="PF24793">
    <property type="entry name" value="GINT1_N"/>
    <property type="match status" value="1"/>
</dbReference>
<dbReference type="SUPFAM" id="SSF75005">
    <property type="entry name" value="Arabinanase/levansucrase/invertase"/>
    <property type="match status" value="1"/>
</dbReference>